<feature type="transmembrane region" description="Helical" evidence="1">
    <location>
        <begin position="170"/>
        <end position="191"/>
    </location>
</feature>
<sequence>MIKFRLDPFPQFTELVYRSLLNARFLIFSTVVAKITLDKLYKYAVIINPLGYDENGEAMLDILEYQSPSSPNDVFYALNSYGPKGRQAYLTYLFYDVIFVLSRTIPITVLCSYAYKKAPEAIRPGVWIAMLNAAVDLVESFLIFVLLNIFPTRVESLEWLTVYVIQLKWLTFKTTMVILFIALFVAIYYGFHGLLADSVLMDKDRVAAKDNIQNVLQKSAARRAAAATGDKKDS</sequence>
<accession>A0A0A1NHJ3</accession>
<organism evidence="2 3">
    <name type="scientific">Rhizopus microsporus</name>
    <dbReference type="NCBI Taxonomy" id="58291"/>
    <lineage>
        <taxon>Eukaryota</taxon>
        <taxon>Fungi</taxon>
        <taxon>Fungi incertae sedis</taxon>
        <taxon>Mucoromycota</taxon>
        <taxon>Mucoromycotina</taxon>
        <taxon>Mucoromycetes</taxon>
        <taxon>Mucorales</taxon>
        <taxon>Mucorineae</taxon>
        <taxon>Rhizopodaceae</taxon>
        <taxon>Rhizopus</taxon>
    </lineage>
</organism>
<keyword evidence="1" id="KW-0812">Transmembrane</keyword>
<gene>
    <name evidence="2" type="ORF">BCV71DRAFT_204372</name>
</gene>
<keyword evidence="1" id="KW-0472">Membrane</keyword>
<evidence type="ECO:0000313" key="3">
    <source>
        <dbReference type="Proteomes" id="UP000242381"/>
    </source>
</evidence>
<protein>
    <submittedName>
        <fullName evidence="2">Uncharacterized protein</fullName>
    </submittedName>
</protein>
<dbReference type="VEuPathDB" id="FungiDB:BCV72DRAFT_307119"/>
<evidence type="ECO:0000256" key="1">
    <source>
        <dbReference type="SAM" id="Phobius"/>
    </source>
</evidence>
<dbReference type="EMBL" id="KV921456">
    <property type="protein sequence ID" value="ORE14730.1"/>
    <property type="molecule type" value="Genomic_DNA"/>
</dbReference>
<dbReference type="AlphaFoldDB" id="A0A0A1NHJ3"/>
<name>A0A0A1NHJ3_RHIZD</name>
<keyword evidence="1" id="KW-1133">Transmembrane helix</keyword>
<dbReference type="Proteomes" id="UP000242381">
    <property type="component" value="Unassembled WGS sequence"/>
</dbReference>
<feature type="transmembrane region" description="Helical" evidence="1">
    <location>
        <begin position="127"/>
        <end position="150"/>
    </location>
</feature>
<evidence type="ECO:0000313" key="2">
    <source>
        <dbReference type="EMBL" id="ORE14730.1"/>
    </source>
</evidence>
<feature type="transmembrane region" description="Helical" evidence="1">
    <location>
        <begin position="92"/>
        <end position="115"/>
    </location>
</feature>
<dbReference type="OMA" id="IYYGFHG"/>
<proteinExistence type="predicted"/>
<reference evidence="2 3" key="1">
    <citation type="journal article" date="2016" name="Proc. Natl. Acad. Sci. U.S.A.">
        <title>Lipid metabolic changes in an early divergent fungus govern the establishment of a mutualistic symbiosis with endobacteria.</title>
        <authorList>
            <person name="Lastovetsky O.A."/>
            <person name="Gaspar M.L."/>
            <person name="Mondo S.J."/>
            <person name="LaButti K.M."/>
            <person name="Sandor L."/>
            <person name="Grigoriev I.V."/>
            <person name="Henry S.A."/>
            <person name="Pawlowska T.E."/>
        </authorList>
    </citation>
    <scope>NUCLEOTIDE SEQUENCE [LARGE SCALE GENOMIC DNA]</scope>
    <source>
        <strain evidence="2 3">ATCC 11559</strain>
    </source>
</reference>